<evidence type="ECO:0000256" key="4">
    <source>
        <dbReference type="ARBA" id="ARBA00023136"/>
    </source>
</evidence>
<proteinExistence type="inferred from homology"/>
<evidence type="ECO:0000256" key="3">
    <source>
        <dbReference type="ARBA" id="ARBA00022729"/>
    </source>
</evidence>
<dbReference type="SUPFAM" id="SSF48452">
    <property type="entry name" value="TPR-like"/>
    <property type="match status" value="1"/>
</dbReference>
<organism evidence="8 9">
    <name type="scientific">Niabella yanshanensis</name>
    <dbReference type="NCBI Taxonomy" id="577386"/>
    <lineage>
        <taxon>Bacteria</taxon>
        <taxon>Pseudomonadati</taxon>
        <taxon>Bacteroidota</taxon>
        <taxon>Chitinophagia</taxon>
        <taxon>Chitinophagales</taxon>
        <taxon>Chitinophagaceae</taxon>
        <taxon>Niabella</taxon>
    </lineage>
</organism>
<dbReference type="EMBL" id="CP139960">
    <property type="protein sequence ID" value="WQD38802.1"/>
    <property type="molecule type" value="Genomic_DNA"/>
</dbReference>
<evidence type="ECO:0000256" key="1">
    <source>
        <dbReference type="ARBA" id="ARBA00004442"/>
    </source>
</evidence>
<comment type="similarity">
    <text evidence="2">Belongs to the SusD family.</text>
</comment>
<dbReference type="PROSITE" id="PS51257">
    <property type="entry name" value="PROKAR_LIPOPROTEIN"/>
    <property type="match status" value="1"/>
</dbReference>
<gene>
    <name evidence="8" type="ORF">U0035_01420</name>
</gene>
<dbReference type="Gene3D" id="1.25.40.390">
    <property type="match status" value="1"/>
</dbReference>
<evidence type="ECO:0000259" key="7">
    <source>
        <dbReference type="Pfam" id="PF14322"/>
    </source>
</evidence>
<dbReference type="Proteomes" id="UP001325680">
    <property type="component" value="Chromosome"/>
</dbReference>
<sequence length="557" mass="62730">MNNILQRLLIVIAAGLIMSSCHKIEVTPNSLYTEDVFPKTDAEFQSVLGTIYTSLRGHYSLAYWFAQELSSDEAILPVYGGNWFDGQGYIQLHRHDWNKDHGWITTVWNDANSIAGLCNQTMYIFKNAPEGESKNTAIAELKTLRAYAYWELLDMFGNVPLDTIYPSPGVQAKATRAEVYNFVVSELQTALPFLKTTTGSTTYGKVTAWMANALLAKIYLNAEVYAGTAKYNECIAACDAIISSGNFAVEPRVSYLSQFYPTNGPAFKEFIFAIPYDPSTDNGYLYHARYDLNRNLGIKYRYSGSTPGSYSFSQIILNQTTGNGLINARPSGPRATLSSFYNSYFRNDAGDIRKDQWLVGNQFWSDGSPMMVRTTKKGYDQFYTGADGGDAYTYQLYIDSVIRARQTLVSIDLGNDEIAWNMGIRNIKFLPDVNSSSRNQSNDAPIFRYSDILLMKAEAILRGGAATSGHTPLSLVNMVRSNRTTSTPWTSVTLDDLYAERAREFTWECWRRNDMIRFGKYENAYGFKSNADTYRRIFPIPTQAMNTNPKLVQNPGY</sequence>
<dbReference type="InterPro" id="IPR033985">
    <property type="entry name" value="SusD-like_N"/>
</dbReference>
<evidence type="ECO:0000313" key="8">
    <source>
        <dbReference type="EMBL" id="WQD38802.1"/>
    </source>
</evidence>
<evidence type="ECO:0000256" key="2">
    <source>
        <dbReference type="ARBA" id="ARBA00006275"/>
    </source>
</evidence>
<dbReference type="InterPro" id="IPR011990">
    <property type="entry name" value="TPR-like_helical_dom_sf"/>
</dbReference>
<keyword evidence="5" id="KW-0998">Cell outer membrane</keyword>
<dbReference type="Pfam" id="PF14322">
    <property type="entry name" value="SusD-like_3"/>
    <property type="match status" value="1"/>
</dbReference>
<evidence type="ECO:0000313" key="9">
    <source>
        <dbReference type="Proteomes" id="UP001325680"/>
    </source>
</evidence>
<feature type="domain" description="RagB/SusD" evidence="6">
    <location>
        <begin position="268"/>
        <end position="557"/>
    </location>
</feature>
<accession>A0ABZ0W8I1</accession>
<reference evidence="8 9" key="1">
    <citation type="submission" date="2023-12" db="EMBL/GenBank/DDBJ databases">
        <title>Genome sequencing and assembly of bacterial species from a model synthetic community.</title>
        <authorList>
            <person name="Hogle S.L."/>
        </authorList>
    </citation>
    <scope>NUCLEOTIDE SEQUENCE [LARGE SCALE GENOMIC DNA]</scope>
    <source>
        <strain evidence="8 9">HAMBI_3031</strain>
    </source>
</reference>
<evidence type="ECO:0000256" key="5">
    <source>
        <dbReference type="ARBA" id="ARBA00023237"/>
    </source>
</evidence>
<name>A0ABZ0W8I1_9BACT</name>
<dbReference type="RefSeq" id="WP_114792725.1">
    <property type="nucleotide sequence ID" value="NZ_CP139960.1"/>
</dbReference>
<feature type="domain" description="SusD-like N-terminal" evidence="7">
    <location>
        <begin position="41"/>
        <end position="220"/>
    </location>
</feature>
<dbReference type="Pfam" id="PF07980">
    <property type="entry name" value="SusD_RagB"/>
    <property type="match status" value="1"/>
</dbReference>
<comment type="subcellular location">
    <subcellularLocation>
        <location evidence="1">Cell outer membrane</location>
    </subcellularLocation>
</comment>
<dbReference type="InterPro" id="IPR012944">
    <property type="entry name" value="SusD_RagB_dom"/>
</dbReference>
<protein>
    <submittedName>
        <fullName evidence="8">RagB/SusD family nutrient uptake outer membrane protein</fullName>
    </submittedName>
</protein>
<keyword evidence="3" id="KW-0732">Signal</keyword>
<evidence type="ECO:0000259" key="6">
    <source>
        <dbReference type="Pfam" id="PF07980"/>
    </source>
</evidence>
<keyword evidence="4" id="KW-0472">Membrane</keyword>
<keyword evidence="9" id="KW-1185">Reference proteome</keyword>